<dbReference type="PROSITE" id="PS50217">
    <property type="entry name" value="BZIP"/>
    <property type="match status" value="1"/>
</dbReference>
<dbReference type="AlphaFoldDB" id="A0A176VMX5"/>
<dbReference type="Pfam" id="PF00170">
    <property type="entry name" value="bZIP_1"/>
    <property type="match status" value="1"/>
</dbReference>
<evidence type="ECO:0000256" key="6">
    <source>
        <dbReference type="ARBA" id="ARBA00023242"/>
    </source>
</evidence>
<evidence type="ECO:0000313" key="10">
    <source>
        <dbReference type="EMBL" id="OAE21682.1"/>
    </source>
</evidence>
<proteinExistence type="inferred from homology"/>
<organism evidence="10 11">
    <name type="scientific">Marchantia polymorpha subsp. ruderalis</name>
    <dbReference type="NCBI Taxonomy" id="1480154"/>
    <lineage>
        <taxon>Eukaryota</taxon>
        <taxon>Viridiplantae</taxon>
        <taxon>Streptophyta</taxon>
        <taxon>Embryophyta</taxon>
        <taxon>Marchantiophyta</taxon>
        <taxon>Marchantiopsida</taxon>
        <taxon>Marchantiidae</taxon>
        <taxon>Marchantiales</taxon>
        <taxon>Marchantiaceae</taxon>
        <taxon>Marchantia</taxon>
    </lineage>
</organism>
<keyword evidence="5" id="KW-0804">Transcription</keyword>
<dbReference type="InterPro" id="IPR046347">
    <property type="entry name" value="bZIP_sf"/>
</dbReference>
<evidence type="ECO:0000256" key="3">
    <source>
        <dbReference type="ARBA" id="ARBA00023015"/>
    </source>
</evidence>
<dbReference type="Pfam" id="PF16596">
    <property type="entry name" value="MFMR_assoc"/>
    <property type="match status" value="1"/>
</dbReference>
<comment type="caution">
    <text evidence="10">The sequence shown here is derived from an EMBL/GenBank/DDBJ whole genome shotgun (WGS) entry which is preliminary data.</text>
</comment>
<dbReference type="GO" id="GO:0003700">
    <property type="term" value="F:DNA-binding transcription factor activity"/>
    <property type="evidence" value="ECO:0007669"/>
    <property type="project" value="InterPro"/>
</dbReference>
<feature type="coiled-coil region" evidence="7">
    <location>
        <begin position="420"/>
        <end position="447"/>
    </location>
</feature>
<protein>
    <recommendedName>
        <fullName evidence="9">BZIP domain-containing protein</fullName>
    </recommendedName>
</protein>
<dbReference type="EMBL" id="LVLJ01003355">
    <property type="protein sequence ID" value="OAE21682.1"/>
    <property type="molecule type" value="Genomic_DNA"/>
</dbReference>
<keyword evidence="7" id="KW-0175">Coiled coil</keyword>
<dbReference type="GO" id="GO:0000976">
    <property type="term" value="F:transcription cis-regulatory region binding"/>
    <property type="evidence" value="ECO:0007669"/>
    <property type="project" value="UniProtKB-ARBA"/>
</dbReference>
<dbReference type="InterPro" id="IPR045314">
    <property type="entry name" value="bZIP_plant_GBF1"/>
</dbReference>
<keyword evidence="6" id="KW-0539">Nucleus</keyword>
<feature type="region of interest" description="Disordered" evidence="8">
    <location>
        <begin position="191"/>
        <end position="284"/>
    </location>
</feature>
<accession>A0A176VMX5</accession>
<feature type="domain" description="BZIP" evidence="9">
    <location>
        <begin position="388"/>
        <end position="451"/>
    </location>
</feature>
<evidence type="ECO:0000256" key="7">
    <source>
        <dbReference type="SAM" id="Coils"/>
    </source>
</evidence>
<feature type="region of interest" description="Disordered" evidence="8">
    <location>
        <begin position="301"/>
        <end position="417"/>
    </location>
</feature>
<feature type="compositionally biased region" description="Basic and acidic residues" evidence="8">
    <location>
        <begin position="397"/>
        <end position="417"/>
    </location>
</feature>
<dbReference type="FunFam" id="1.20.5.170:FF:000020">
    <property type="entry name" value="BZIP transcription factor"/>
    <property type="match status" value="1"/>
</dbReference>
<dbReference type="PROSITE" id="PS00036">
    <property type="entry name" value="BZIP_BASIC"/>
    <property type="match status" value="1"/>
</dbReference>
<dbReference type="PANTHER" id="PTHR45967:SF38">
    <property type="entry name" value="G-BOX-BINDING FACTOR 2"/>
    <property type="match status" value="1"/>
</dbReference>
<dbReference type="CDD" id="cd14702">
    <property type="entry name" value="bZIP_plant_GBF1"/>
    <property type="match status" value="1"/>
</dbReference>
<feature type="compositionally biased region" description="Low complexity" evidence="8">
    <location>
        <begin position="246"/>
        <end position="268"/>
    </location>
</feature>
<keyword evidence="3" id="KW-0805">Transcription regulation</keyword>
<keyword evidence="4" id="KW-0238">DNA-binding</keyword>
<evidence type="ECO:0000256" key="4">
    <source>
        <dbReference type="ARBA" id="ARBA00023125"/>
    </source>
</evidence>
<dbReference type="Proteomes" id="UP000077202">
    <property type="component" value="Unassembled WGS sequence"/>
</dbReference>
<feature type="region of interest" description="Disordered" evidence="8">
    <location>
        <begin position="93"/>
        <end position="112"/>
    </location>
</feature>
<name>A0A176VMX5_MARPO</name>
<evidence type="ECO:0000256" key="5">
    <source>
        <dbReference type="ARBA" id="ARBA00023163"/>
    </source>
</evidence>
<dbReference type="InterPro" id="IPR044827">
    <property type="entry name" value="GBF-like"/>
</dbReference>
<feature type="region of interest" description="Disordered" evidence="8">
    <location>
        <begin position="461"/>
        <end position="524"/>
    </location>
</feature>
<dbReference type="GO" id="GO:0005634">
    <property type="term" value="C:nucleus"/>
    <property type="evidence" value="ECO:0007669"/>
    <property type="project" value="UniProtKB-SubCell"/>
</dbReference>
<comment type="subcellular location">
    <subcellularLocation>
        <location evidence="1">Nucleus</location>
    </subcellularLocation>
</comment>
<dbReference type="Pfam" id="PF07777">
    <property type="entry name" value="MFMR"/>
    <property type="match status" value="1"/>
</dbReference>
<dbReference type="InterPro" id="IPR004827">
    <property type="entry name" value="bZIP"/>
</dbReference>
<gene>
    <name evidence="10" type="ORF">AXG93_4170s1230</name>
</gene>
<dbReference type="SMART" id="SM00338">
    <property type="entry name" value="BRLZ"/>
    <property type="match status" value="1"/>
</dbReference>
<dbReference type="PANTHER" id="PTHR45967">
    <property type="entry name" value="G-BOX-BINDING FACTOR 3-RELATED"/>
    <property type="match status" value="1"/>
</dbReference>
<feature type="compositionally biased region" description="Low complexity" evidence="8">
    <location>
        <begin position="461"/>
        <end position="478"/>
    </location>
</feature>
<feature type="compositionally biased region" description="Basic and acidic residues" evidence="8">
    <location>
        <begin position="219"/>
        <end position="228"/>
    </location>
</feature>
<dbReference type="InterPro" id="IPR012900">
    <property type="entry name" value="MFMR"/>
</dbReference>
<keyword evidence="11" id="KW-1185">Reference proteome</keyword>
<evidence type="ECO:0000313" key="11">
    <source>
        <dbReference type="Proteomes" id="UP000077202"/>
    </source>
</evidence>
<evidence type="ECO:0000259" key="9">
    <source>
        <dbReference type="PROSITE" id="PS50217"/>
    </source>
</evidence>
<evidence type="ECO:0000256" key="1">
    <source>
        <dbReference type="ARBA" id="ARBA00004123"/>
    </source>
</evidence>
<evidence type="ECO:0000256" key="2">
    <source>
        <dbReference type="ARBA" id="ARBA00007163"/>
    </source>
</evidence>
<reference evidence="10" key="1">
    <citation type="submission" date="2016-03" db="EMBL/GenBank/DDBJ databases">
        <title>Mechanisms controlling the formation of the plant cell surface in tip-growing cells are functionally conserved among land plants.</title>
        <authorList>
            <person name="Honkanen S."/>
            <person name="Jones V.A."/>
            <person name="Morieri G."/>
            <person name="Champion C."/>
            <person name="Hetherington A.J."/>
            <person name="Kelly S."/>
            <person name="Saint-Marcoux D."/>
            <person name="Proust H."/>
            <person name="Prescott H."/>
            <person name="Dolan L."/>
        </authorList>
    </citation>
    <scope>NUCLEOTIDE SEQUENCE [LARGE SCALE GENOMIC DNA]</scope>
    <source>
        <tissue evidence="10">Whole gametophyte</tissue>
    </source>
</reference>
<dbReference type="Gene3D" id="1.20.5.170">
    <property type="match status" value="1"/>
</dbReference>
<feature type="compositionally biased region" description="Low complexity" evidence="8">
    <location>
        <begin position="205"/>
        <end position="214"/>
    </location>
</feature>
<comment type="similarity">
    <text evidence="2">Belongs to the bZIP family.</text>
</comment>
<evidence type="ECO:0000256" key="8">
    <source>
        <dbReference type="SAM" id="MobiDB-lite"/>
    </source>
</evidence>
<sequence length="524" mass="54780">MWALRCVILDSPPHFNSFPKTTAVGQFRALLARMTDMAALLAAISPGRPANLLRARGSESVWQEPGLHVFVVRNYVHEWPNIQDVAELKMGTGETGTPTKAAKVSTTQEQQTTPTPYAEWGAAFQAYYNSGGQPPPGYFPPSVGSGPQPHPYMWGGQPMMPGYGTPAPPYGAMYPHGGMYSHPSMPPGAHPYSQYGMPSPGGAIASEATATTPAGGEGEGTKVADRLKNRLPLKRSKGSDGGKGNSGSADGVFSQSGEGESGSEGSSEGSDDDNSQSMLRQRSFEQMTLESAIVVAGAPAPAYSNQQPGFVNLAVGSGGAAGAQFGMPGKGSGGSGTNLAGMNSGKKGKRPSASSSGGMVPTTPGTPLKGSSGRDGVPPELWLQDEREVKRQRRKQSNRESARRSRLRKQAECEELGTRVDTLTVENMALRTELARVSEECKKMKADNAALFAQLRKQANTNNVAEEAAEDAQAVQTEGNGKAQDGSPRRNPSRNEEEASGDSPTKAPASAEAGTTPAEAVAAG</sequence>
<dbReference type="SUPFAM" id="SSF57959">
    <property type="entry name" value="Leucine zipper domain"/>
    <property type="match status" value="1"/>
</dbReference>